<evidence type="ECO:0000313" key="9">
    <source>
        <dbReference type="EMBL" id="KAJ5241008.1"/>
    </source>
</evidence>
<name>A0A9W9PAN4_PENCI</name>
<evidence type="ECO:0000259" key="8">
    <source>
        <dbReference type="Pfam" id="PF20684"/>
    </source>
</evidence>
<dbReference type="Pfam" id="PF20684">
    <property type="entry name" value="Fung_rhodopsin"/>
    <property type="match status" value="1"/>
</dbReference>
<dbReference type="EMBL" id="JAPQKT010000002">
    <property type="protein sequence ID" value="KAJ5241008.1"/>
    <property type="molecule type" value="Genomic_DNA"/>
</dbReference>
<feature type="domain" description="Rhodopsin" evidence="8">
    <location>
        <begin position="2"/>
        <end position="232"/>
    </location>
</feature>
<reference evidence="9" key="2">
    <citation type="journal article" date="2023" name="IMA Fungus">
        <title>Comparative genomic study of the Penicillium genus elucidates a diverse pangenome and 15 lateral gene transfer events.</title>
        <authorList>
            <person name="Petersen C."/>
            <person name="Sorensen T."/>
            <person name="Nielsen M.R."/>
            <person name="Sondergaard T.E."/>
            <person name="Sorensen J.L."/>
            <person name="Fitzpatrick D.A."/>
            <person name="Frisvad J.C."/>
            <person name="Nielsen K.L."/>
        </authorList>
    </citation>
    <scope>NUCLEOTIDE SEQUENCE</scope>
    <source>
        <strain evidence="9">IBT 23319</strain>
    </source>
</reference>
<dbReference type="InterPro" id="IPR049326">
    <property type="entry name" value="Rhodopsin_dom_fungi"/>
</dbReference>
<evidence type="ECO:0000313" key="10">
    <source>
        <dbReference type="Proteomes" id="UP001147733"/>
    </source>
</evidence>
<comment type="subcellular location">
    <subcellularLocation>
        <location evidence="1">Membrane</location>
        <topology evidence="1">Multi-pass membrane protein</topology>
    </subcellularLocation>
</comment>
<feature type="transmembrane region" description="Helical" evidence="7">
    <location>
        <begin position="89"/>
        <end position="111"/>
    </location>
</feature>
<keyword evidence="10" id="KW-1185">Reference proteome</keyword>
<gene>
    <name evidence="9" type="ORF">N7469_002599</name>
</gene>
<dbReference type="OrthoDB" id="5329176at2759"/>
<dbReference type="InterPro" id="IPR052337">
    <property type="entry name" value="SAT4-like"/>
</dbReference>
<feature type="transmembrane region" description="Helical" evidence="7">
    <location>
        <begin position="212"/>
        <end position="230"/>
    </location>
</feature>
<protein>
    <recommendedName>
        <fullName evidence="8">Rhodopsin domain-containing protein</fullName>
    </recommendedName>
</protein>
<accession>A0A9W9PAN4</accession>
<reference evidence="9" key="1">
    <citation type="submission" date="2022-11" db="EMBL/GenBank/DDBJ databases">
        <authorList>
            <person name="Petersen C."/>
        </authorList>
    </citation>
    <scope>NUCLEOTIDE SEQUENCE</scope>
    <source>
        <strain evidence="9">IBT 23319</strain>
    </source>
</reference>
<keyword evidence="2 7" id="KW-0812">Transmembrane</keyword>
<evidence type="ECO:0000256" key="5">
    <source>
        <dbReference type="ARBA" id="ARBA00038359"/>
    </source>
</evidence>
<comment type="similarity">
    <text evidence="5">Belongs to the SAT4 family.</text>
</comment>
<organism evidence="9 10">
    <name type="scientific">Penicillium citrinum</name>
    <dbReference type="NCBI Taxonomy" id="5077"/>
    <lineage>
        <taxon>Eukaryota</taxon>
        <taxon>Fungi</taxon>
        <taxon>Dikarya</taxon>
        <taxon>Ascomycota</taxon>
        <taxon>Pezizomycotina</taxon>
        <taxon>Eurotiomycetes</taxon>
        <taxon>Eurotiomycetidae</taxon>
        <taxon>Eurotiales</taxon>
        <taxon>Aspergillaceae</taxon>
        <taxon>Penicillium</taxon>
    </lineage>
</organism>
<keyword evidence="3 7" id="KW-1133">Transmembrane helix</keyword>
<feature type="compositionally biased region" description="Basic and acidic residues" evidence="6">
    <location>
        <begin position="251"/>
        <end position="267"/>
    </location>
</feature>
<dbReference type="RefSeq" id="XP_056504013.1">
    <property type="nucleotide sequence ID" value="XM_056641519.1"/>
</dbReference>
<keyword evidence="4 7" id="KW-0472">Membrane</keyword>
<feature type="transmembrane region" description="Helical" evidence="7">
    <location>
        <begin position="170"/>
        <end position="192"/>
    </location>
</feature>
<evidence type="ECO:0000256" key="6">
    <source>
        <dbReference type="SAM" id="MobiDB-lite"/>
    </source>
</evidence>
<dbReference type="PANTHER" id="PTHR33048:SF47">
    <property type="entry name" value="INTEGRAL MEMBRANE PROTEIN-RELATED"/>
    <property type="match status" value="1"/>
</dbReference>
<evidence type="ECO:0000256" key="7">
    <source>
        <dbReference type="SAM" id="Phobius"/>
    </source>
</evidence>
<evidence type="ECO:0000256" key="3">
    <source>
        <dbReference type="ARBA" id="ARBA00022989"/>
    </source>
</evidence>
<comment type="caution">
    <text evidence="9">The sequence shown here is derived from an EMBL/GenBank/DDBJ whole genome shotgun (WGS) entry which is preliminary data.</text>
</comment>
<feature type="transmembrane region" description="Helical" evidence="7">
    <location>
        <begin position="59"/>
        <end position="77"/>
    </location>
</feature>
<dbReference type="GO" id="GO:0016020">
    <property type="term" value="C:membrane"/>
    <property type="evidence" value="ECO:0007669"/>
    <property type="project" value="UniProtKB-SubCell"/>
</dbReference>
<evidence type="ECO:0000256" key="2">
    <source>
        <dbReference type="ARBA" id="ARBA00022692"/>
    </source>
</evidence>
<sequence length="267" mass="30066">MKFGLDDLVVVLSLVGQLAIAGVIFAELKYSGIGYHRSYLTTINPDLIISERKYRVVTAYLYVINANLPKISILLLYRRLFAPTVLRLISTAIIWILSLVIIAKILLVSFVCRPFAANWNQDIPGTKCLNMQAVSSWSTLPNIITDVGMLLLPVPVVWSLHTKLQTKIQLTFTFALGSLGLVTSILRFQFFFGTETEDVTWSAVHRTIWTEVEPAVYLICACIITYKPLLDRLTFKKLRKGSSSSGSEVQAPRDLHSRDEWVSLESR</sequence>
<dbReference type="GeneID" id="81380686"/>
<feature type="region of interest" description="Disordered" evidence="6">
    <location>
        <begin position="241"/>
        <end position="267"/>
    </location>
</feature>
<dbReference type="PANTHER" id="PTHR33048">
    <property type="entry name" value="PTH11-LIKE INTEGRAL MEMBRANE PROTEIN (AFU_ORTHOLOGUE AFUA_5G11245)"/>
    <property type="match status" value="1"/>
</dbReference>
<dbReference type="AlphaFoldDB" id="A0A9W9PAN4"/>
<dbReference type="Proteomes" id="UP001147733">
    <property type="component" value="Unassembled WGS sequence"/>
</dbReference>
<evidence type="ECO:0000256" key="4">
    <source>
        <dbReference type="ARBA" id="ARBA00023136"/>
    </source>
</evidence>
<evidence type="ECO:0000256" key="1">
    <source>
        <dbReference type="ARBA" id="ARBA00004141"/>
    </source>
</evidence>
<proteinExistence type="inferred from homology"/>